<protein>
    <submittedName>
        <fullName evidence="3">Uncharacterized protein</fullName>
    </submittedName>
</protein>
<comment type="caution">
    <text evidence="3">The sequence shown here is derived from an EMBL/GenBank/DDBJ whole genome shotgun (WGS) entry which is preliminary data.</text>
</comment>
<reference evidence="2" key="3">
    <citation type="submission" date="2023-11" db="EMBL/GenBank/DDBJ databases">
        <authorList>
            <person name="Beijen E."/>
            <person name="Ohm R.A."/>
        </authorList>
    </citation>
    <scope>NUCLEOTIDE SEQUENCE</scope>
    <source>
        <strain evidence="2">CBS 150709</strain>
    </source>
</reference>
<evidence type="ECO:0000313" key="4">
    <source>
        <dbReference type="Proteomes" id="UP000245956"/>
    </source>
</evidence>
<dbReference type="Proteomes" id="UP001287286">
    <property type="component" value="Unassembled WGS sequence"/>
</dbReference>
<organism evidence="3 4">
    <name type="scientific">Purpureocillium lilacinum</name>
    <name type="common">Paecilomyces lilacinus</name>
    <dbReference type="NCBI Taxonomy" id="33203"/>
    <lineage>
        <taxon>Eukaryota</taxon>
        <taxon>Fungi</taxon>
        <taxon>Dikarya</taxon>
        <taxon>Ascomycota</taxon>
        <taxon>Pezizomycotina</taxon>
        <taxon>Sordariomycetes</taxon>
        <taxon>Hypocreomycetidae</taxon>
        <taxon>Hypocreales</taxon>
        <taxon>Ophiocordycipitaceae</taxon>
        <taxon>Purpureocillium</taxon>
    </lineage>
</organism>
<evidence type="ECO:0000256" key="1">
    <source>
        <dbReference type="SAM" id="MobiDB-lite"/>
    </source>
</evidence>
<dbReference type="Proteomes" id="UP000245956">
    <property type="component" value="Unassembled WGS sequence"/>
</dbReference>
<reference evidence="3" key="1">
    <citation type="submission" date="2015-05" db="EMBL/GenBank/DDBJ databases">
        <authorList>
            <person name="Wang D.B."/>
            <person name="Wang M."/>
        </authorList>
    </citation>
    <scope>NUCLEOTIDE SEQUENCE</scope>
    <source>
        <strain evidence="3">36-1</strain>
    </source>
</reference>
<dbReference type="AlphaFoldDB" id="A0A2U3EQL0"/>
<evidence type="ECO:0000313" key="3">
    <source>
        <dbReference type="EMBL" id="PWI76775.1"/>
    </source>
</evidence>
<dbReference type="EMBL" id="JAWRVI010000009">
    <property type="protein sequence ID" value="KAK4092235.1"/>
    <property type="molecule type" value="Genomic_DNA"/>
</dbReference>
<keyword evidence="5" id="KW-1185">Reference proteome</keyword>
<name>A0A2U3EQL0_PURLI</name>
<feature type="compositionally biased region" description="Polar residues" evidence="1">
    <location>
        <begin position="47"/>
        <end position="71"/>
    </location>
</feature>
<proteinExistence type="predicted"/>
<dbReference type="EMBL" id="LCWV01000001">
    <property type="protein sequence ID" value="PWI76775.1"/>
    <property type="molecule type" value="Genomic_DNA"/>
</dbReference>
<evidence type="ECO:0000313" key="5">
    <source>
        <dbReference type="Proteomes" id="UP001287286"/>
    </source>
</evidence>
<reference evidence="3 4" key="2">
    <citation type="journal article" date="2016" name="Front. Microbiol.">
        <title>Genome and transcriptome sequences reveal the specific parasitism of the nematophagous Purpureocillium lilacinum 36-1.</title>
        <authorList>
            <person name="Xie J."/>
            <person name="Li S."/>
            <person name="Mo C."/>
            <person name="Xiao X."/>
            <person name="Peng D."/>
            <person name="Wang G."/>
            <person name="Xiao Y."/>
        </authorList>
    </citation>
    <scope>NUCLEOTIDE SEQUENCE [LARGE SCALE GENOMIC DNA]</scope>
    <source>
        <strain evidence="3 4">36-1</strain>
    </source>
</reference>
<feature type="compositionally biased region" description="Basic and acidic residues" evidence="1">
    <location>
        <begin position="81"/>
        <end position="94"/>
    </location>
</feature>
<feature type="region of interest" description="Disordered" evidence="1">
    <location>
        <begin position="1"/>
        <end position="94"/>
    </location>
</feature>
<evidence type="ECO:0000313" key="2">
    <source>
        <dbReference type="EMBL" id="KAK4092235.1"/>
    </source>
</evidence>
<accession>A0A2U3EQL0</accession>
<gene>
    <name evidence="3" type="ORF">PCL_03969</name>
    <name evidence="2" type="ORF">Purlil1_3488</name>
</gene>
<sequence length="94" mass="9992">MSHTTEPGRLLRRKLSWPPARSPEDLGLAGQGGITPGDSEGDGASAPASTPIPTRTTGQKNPGSRCWTTPGSACRRKPPRRARDEQDELRAAFG</sequence>
<reference evidence="2 5" key="4">
    <citation type="journal article" date="2024" name="Microbiol. Resour. Announc.">
        <title>Genome annotations for the ascomycete fungi Trichoderma harzianum, Trichoderma aggressivum, and Purpureocillium lilacinum.</title>
        <authorList>
            <person name="Beijen E.P.W."/>
            <person name="Ohm R.A."/>
        </authorList>
    </citation>
    <scope>NUCLEOTIDE SEQUENCE [LARGE SCALE GENOMIC DNA]</scope>
    <source>
        <strain evidence="2 5">CBS 150709</strain>
    </source>
</reference>